<dbReference type="PANTHER" id="PTHR11803">
    <property type="entry name" value="2-IMINOBUTANOATE/2-IMINOPROPANOATE DEAMINASE RIDA"/>
    <property type="match status" value="1"/>
</dbReference>
<gene>
    <name evidence="2" type="ORF">D0Q02_26180</name>
</gene>
<dbReference type="PANTHER" id="PTHR11803:SF58">
    <property type="entry name" value="PROTEIN HMF1-RELATED"/>
    <property type="match status" value="1"/>
</dbReference>
<organism evidence="2 3">
    <name type="scientific">Micromonospora craniellae</name>
    <dbReference type="NCBI Taxonomy" id="2294034"/>
    <lineage>
        <taxon>Bacteria</taxon>
        <taxon>Bacillati</taxon>
        <taxon>Actinomycetota</taxon>
        <taxon>Actinomycetes</taxon>
        <taxon>Micromonosporales</taxon>
        <taxon>Micromonosporaceae</taxon>
        <taxon>Micromonospora</taxon>
    </lineage>
</organism>
<dbReference type="InterPro" id="IPR035959">
    <property type="entry name" value="RutC-like_sf"/>
</dbReference>
<dbReference type="Gene3D" id="3.30.1330.40">
    <property type="entry name" value="RutC-like"/>
    <property type="match status" value="1"/>
</dbReference>
<dbReference type="GO" id="GO:0005829">
    <property type="term" value="C:cytosol"/>
    <property type="evidence" value="ECO:0007669"/>
    <property type="project" value="TreeGrafter"/>
</dbReference>
<keyword evidence="3" id="KW-1185">Reference proteome</keyword>
<dbReference type="OrthoDB" id="9799840at2"/>
<dbReference type="InterPro" id="IPR006175">
    <property type="entry name" value="YjgF/YER057c/UK114"/>
</dbReference>
<comment type="caution">
    <text evidence="2">The sequence shown here is derived from an EMBL/GenBank/DDBJ whole genome shotgun (WGS) entry which is preliminary data.</text>
</comment>
<dbReference type="SUPFAM" id="SSF55298">
    <property type="entry name" value="YjgF-like"/>
    <property type="match status" value="1"/>
</dbReference>
<dbReference type="Pfam" id="PF01042">
    <property type="entry name" value="Ribonuc_L-PSP"/>
    <property type="match status" value="1"/>
</dbReference>
<dbReference type="EMBL" id="QVFU01000047">
    <property type="protein sequence ID" value="RFS43730.1"/>
    <property type="molecule type" value="Genomic_DNA"/>
</dbReference>
<sequence length="122" mass="13230">MGYSRGIRVGNQIFVAGTTAIDANGKACAEDVGAQTDYVIRKIQATLRQLGGELHHVVSTVTHLTDLSYFDDYARMFQKYFGDITPVNTTVQAPLLRPDLLVEITATAVLVQSSDFTSSSTS</sequence>
<comment type="similarity">
    <text evidence="1">Belongs to the RutC family.</text>
</comment>
<evidence type="ECO:0000313" key="3">
    <source>
        <dbReference type="Proteomes" id="UP000262621"/>
    </source>
</evidence>
<protein>
    <submittedName>
        <fullName evidence="2">RidA family protein</fullName>
    </submittedName>
</protein>
<dbReference type="GO" id="GO:0019239">
    <property type="term" value="F:deaminase activity"/>
    <property type="evidence" value="ECO:0007669"/>
    <property type="project" value="TreeGrafter"/>
</dbReference>
<reference evidence="2 3" key="1">
    <citation type="submission" date="2018-08" db="EMBL/GenBank/DDBJ databases">
        <title>Verrucosispora craniellae sp. nov., isolated from a marine sponge in the South China Sea.</title>
        <authorList>
            <person name="Li L."/>
            <person name="Lin H.W."/>
        </authorList>
    </citation>
    <scope>NUCLEOTIDE SEQUENCE [LARGE SCALE GENOMIC DNA]</scope>
    <source>
        <strain evidence="2 3">LHW63014</strain>
    </source>
</reference>
<evidence type="ECO:0000256" key="1">
    <source>
        <dbReference type="ARBA" id="ARBA00010552"/>
    </source>
</evidence>
<accession>A0A372FT91</accession>
<dbReference type="AlphaFoldDB" id="A0A372FT91"/>
<name>A0A372FT91_9ACTN</name>
<evidence type="ECO:0000313" key="2">
    <source>
        <dbReference type="EMBL" id="RFS43730.1"/>
    </source>
</evidence>
<dbReference type="Proteomes" id="UP000262621">
    <property type="component" value="Unassembled WGS sequence"/>
</dbReference>
<proteinExistence type="inferred from homology"/>